<dbReference type="Proteomes" id="UP000321638">
    <property type="component" value="Unassembled WGS sequence"/>
</dbReference>
<sequence>MSRAARQRQRRQAADRQRRCRARALLGLRTFDLVLPEDDVAALLVAEGYITLAESTDFESVRRAFEAYAIDTLRASVTREHTDGGESAMMSSPERVDQRA</sequence>
<organism evidence="2 3">
    <name type="scientific">Vineibacter terrae</name>
    <dbReference type="NCBI Taxonomy" id="2586908"/>
    <lineage>
        <taxon>Bacteria</taxon>
        <taxon>Pseudomonadati</taxon>
        <taxon>Pseudomonadota</taxon>
        <taxon>Alphaproteobacteria</taxon>
        <taxon>Hyphomicrobiales</taxon>
        <taxon>Vineibacter</taxon>
    </lineage>
</organism>
<comment type="caution">
    <text evidence="2">The sequence shown here is derived from an EMBL/GenBank/DDBJ whole genome shotgun (WGS) entry which is preliminary data.</text>
</comment>
<evidence type="ECO:0000313" key="3">
    <source>
        <dbReference type="Proteomes" id="UP000321638"/>
    </source>
</evidence>
<reference evidence="2 3" key="1">
    <citation type="submission" date="2019-06" db="EMBL/GenBank/DDBJ databases">
        <title>New taxonomy in bacterial strain CC-CFT640, isolated from vineyard.</title>
        <authorList>
            <person name="Lin S.-Y."/>
            <person name="Tsai C.-F."/>
            <person name="Young C.-C."/>
        </authorList>
    </citation>
    <scope>NUCLEOTIDE SEQUENCE [LARGE SCALE GENOMIC DNA]</scope>
    <source>
        <strain evidence="2 3">CC-CFT640</strain>
    </source>
</reference>
<name>A0A5C8PMK2_9HYPH</name>
<feature type="region of interest" description="Disordered" evidence="1">
    <location>
        <begin position="79"/>
        <end position="100"/>
    </location>
</feature>
<evidence type="ECO:0000313" key="2">
    <source>
        <dbReference type="EMBL" id="TXL75630.1"/>
    </source>
</evidence>
<gene>
    <name evidence="2" type="ORF">FHP25_13325</name>
</gene>
<accession>A0A5C8PMK2</accession>
<evidence type="ECO:0000256" key="1">
    <source>
        <dbReference type="SAM" id="MobiDB-lite"/>
    </source>
</evidence>
<dbReference type="AlphaFoldDB" id="A0A5C8PMK2"/>
<dbReference type="EMBL" id="VDUZ01000013">
    <property type="protein sequence ID" value="TXL75630.1"/>
    <property type="molecule type" value="Genomic_DNA"/>
</dbReference>
<proteinExistence type="predicted"/>
<dbReference type="RefSeq" id="WP_147847434.1">
    <property type="nucleotide sequence ID" value="NZ_VDUZ01000013.1"/>
</dbReference>
<protein>
    <submittedName>
        <fullName evidence="2">Uncharacterized protein</fullName>
    </submittedName>
</protein>
<keyword evidence="3" id="KW-1185">Reference proteome</keyword>